<evidence type="ECO:0000256" key="1">
    <source>
        <dbReference type="ARBA" id="ARBA00022737"/>
    </source>
</evidence>
<keyword evidence="6" id="KW-1185">Reference proteome</keyword>
<dbReference type="InterPro" id="IPR008271">
    <property type="entry name" value="Ser/Thr_kinase_AS"/>
</dbReference>
<dbReference type="InterPro" id="IPR001849">
    <property type="entry name" value="PH_domain"/>
</dbReference>
<evidence type="ECO:0000259" key="3">
    <source>
        <dbReference type="PROSITE" id="PS50003"/>
    </source>
</evidence>
<dbReference type="SMART" id="SM00220">
    <property type="entry name" value="S_TKc"/>
    <property type="match status" value="1"/>
</dbReference>
<dbReference type="PROSITE" id="PS50003">
    <property type="entry name" value="PH_DOMAIN"/>
    <property type="match status" value="1"/>
</dbReference>
<organism evidence="5 6">
    <name type="scientific">Effrenium voratum</name>
    <dbReference type="NCBI Taxonomy" id="2562239"/>
    <lineage>
        <taxon>Eukaryota</taxon>
        <taxon>Sar</taxon>
        <taxon>Alveolata</taxon>
        <taxon>Dinophyceae</taxon>
        <taxon>Suessiales</taxon>
        <taxon>Symbiodiniaceae</taxon>
        <taxon>Effrenium</taxon>
    </lineage>
</organism>
<feature type="repeat" description="PPR" evidence="2">
    <location>
        <begin position="321"/>
        <end position="355"/>
    </location>
</feature>
<evidence type="ECO:0000313" key="6">
    <source>
        <dbReference type="Proteomes" id="UP001178507"/>
    </source>
</evidence>
<feature type="domain" description="Protein kinase" evidence="4">
    <location>
        <begin position="374"/>
        <end position="712"/>
    </location>
</feature>
<dbReference type="EMBL" id="CAUJNA010003789">
    <property type="protein sequence ID" value="CAJ1409839.1"/>
    <property type="molecule type" value="Genomic_DNA"/>
</dbReference>
<dbReference type="Gene3D" id="1.10.510.10">
    <property type="entry name" value="Transferase(Phosphotransferase) domain 1"/>
    <property type="match status" value="1"/>
</dbReference>
<dbReference type="SUPFAM" id="SSF56112">
    <property type="entry name" value="Protein kinase-like (PK-like)"/>
    <property type="match status" value="1"/>
</dbReference>
<feature type="domain" description="PH" evidence="3">
    <location>
        <begin position="743"/>
        <end position="852"/>
    </location>
</feature>
<dbReference type="InterPro" id="IPR000719">
    <property type="entry name" value="Prot_kinase_dom"/>
</dbReference>
<dbReference type="CDD" id="cd00821">
    <property type="entry name" value="PH"/>
    <property type="match status" value="1"/>
</dbReference>
<dbReference type="AlphaFoldDB" id="A0AA36JRI7"/>
<dbReference type="PROSITE" id="PS00108">
    <property type="entry name" value="PROTEIN_KINASE_ST"/>
    <property type="match status" value="1"/>
</dbReference>
<dbReference type="PROSITE" id="PS50011">
    <property type="entry name" value="PROTEIN_KINASE_DOM"/>
    <property type="match status" value="1"/>
</dbReference>
<evidence type="ECO:0000313" key="5">
    <source>
        <dbReference type="EMBL" id="CAJ1409839.1"/>
    </source>
</evidence>
<dbReference type="PROSITE" id="PS51375">
    <property type="entry name" value="PPR"/>
    <property type="match status" value="1"/>
</dbReference>
<dbReference type="SUPFAM" id="SSF50729">
    <property type="entry name" value="PH domain-like"/>
    <property type="match status" value="1"/>
</dbReference>
<dbReference type="Pfam" id="PF01535">
    <property type="entry name" value="PPR"/>
    <property type="match status" value="1"/>
</dbReference>
<evidence type="ECO:0008006" key="7">
    <source>
        <dbReference type="Google" id="ProtNLM"/>
    </source>
</evidence>
<evidence type="ECO:0000256" key="2">
    <source>
        <dbReference type="PROSITE-ProRule" id="PRU00708"/>
    </source>
</evidence>
<sequence length="906" mass="100460">MRKEAFFEADLRGYVRQLTQLRRKGWREPLGLLAQLPSTEVRPNVICFGAALPGAAGRWRCCWQLLRELRGRLLEPSDVVFNTAISACEKAQAWRGGFALFGLAGCWAKGQCLEAKNGLLRVAWVRALGLVPGQLDAISFGAMVTSLPWQRAVGCLQEVLQRRLEPGGAFRTSLVCRLGHRWRRAISAIGDAGDVGVCNAAMAGCAACSSWEAALALLRSLGDSADLISYSTSISSLEGDGARALQLLAELRDAELRPDARLVGAVLGATSWETGLEILEAQRAWGLETDLVCQNRFLAAAEQQEQWLQATALLRASFAADLVTWNSVLSAMEKRRQWREAFQLLRSLARRAALPDAFSRSSGISAAQRVGRWRSAVELLGGWRPNLVAYNAALAACGTSGRSRWRQGLALREDMWRQRVAPDRLSFVALVSAAASHAAEAKAAEVAGLFREMLSAGHPPNMLVYEAALGAFSRAGQHEEITSMLDTVCERGVQLLFQLSCRKKGSGPARVLLGQQDYFALKREKNKPLSRESIKACARAIILVVAGLHAKGLVHLDLKPENLMMFNGRLKLIDVDGCVPIESEVSINDSSISFSPCYCAPEWARFLIDEAENKIIAKPHLDVWSIGVTLCELVTLDAILKPMYGNFLRNGHSHREAGFLFMDWLGHITRAPVPKSIERFDKDFHKLIVDGLLVTDHTKRKSLAQCLSDPYIMELREEKADLHEGEKVDRQHRHRFEDTSSKAPLYKGTLWKLNTDGNPGDSTHWLKRDMWVACDGSLCYFSIKENKRLVLLDGIKMAGAKVSDVPKSAREFAFKLDCINSDDHEKDISMSFCAESEAEYQKWRSLLSQATNLDGAMQTIRLGGAVADELKQFRLAVKNRRMKVGEDTKDQFAPIFKAKLWKVKAE</sequence>
<reference evidence="5" key="1">
    <citation type="submission" date="2023-08" db="EMBL/GenBank/DDBJ databases">
        <authorList>
            <person name="Chen Y."/>
            <person name="Shah S."/>
            <person name="Dougan E. K."/>
            <person name="Thang M."/>
            <person name="Chan C."/>
        </authorList>
    </citation>
    <scope>NUCLEOTIDE SEQUENCE</scope>
</reference>
<proteinExistence type="predicted"/>
<dbReference type="InterPro" id="IPR011009">
    <property type="entry name" value="Kinase-like_dom_sf"/>
</dbReference>
<evidence type="ECO:0000259" key="4">
    <source>
        <dbReference type="PROSITE" id="PS50011"/>
    </source>
</evidence>
<name>A0AA36JRI7_9DINO</name>
<dbReference type="InterPro" id="IPR011990">
    <property type="entry name" value="TPR-like_helical_dom_sf"/>
</dbReference>
<dbReference type="SMART" id="SM00233">
    <property type="entry name" value="PH"/>
    <property type="match status" value="1"/>
</dbReference>
<dbReference type="Proteomes" id="UP001178507">
    <property type="component" value="Unassembled WGS sequence"/>
</dbReference>
<protein>
    <recommendedName>
        <fullName evidence="7">Non-specific serine/threonine protein kinase</fullName>
    </recommendedName>
</protein>
<dbReference type="Gene3D" id="1.25.40.10">
    <property type="entry name" value="Tetratricopeptide repeat domain"/>
    <property type="match status" value="4"/>
</dbReference>
<dbReference type="InterPro" id="IPR011993">
    <property type="entry name" value="PH-like_dom_sf"/>
</dbReference>
<dbReference type="GO" id="GO:0004672">
    <property type="term" value="F:protein kinase activity"/>
    <property type="evidence" value="ECO:0007669"/>
    <property type="project" value="InterPro"/>
</dbReference>
<dbReference type="Gene3D" id="2.30.29.30">
    <property type="entry name" value="Pleckstrin-homology domain (PH domain)/Phosphotyrosine-binding domain (PTB)"/>
    <property type="match status" value="1"/>
</dbReference>
<feature type="non-terminal residue" evidence="5">
    <location>
        <position position="906"/>
    </location>
</feature>
<dbReference type="Pfam" id="PF00069">
    <property type="entry name" value="Pkinase"/>
    <property type="match status" value="1"/>
</dbReference>
<accession>A0AA36JRI7</accession>
<comment type="caution">
    <text evidence="5">The sequence shown here is derived from an EMBL/GenBank/DDBJ whole genome shotgun (WGS) entry which is preliminary data.</text>
</comment>
<dbReference type="PANTHER" id="PTHR47447:SF17">
    <property type="entry name" value="OS12G0638900 PROTEIN"/>
    <property type="match status" value="1"/>
</dbReference>
<dbReference type="PANTHER" id="PTHR47447">
    <property type="entry name" value="OS03G0856100 PROTEIN"/>
    <property type="match status" value="1"/>
</dbReference>
<dbReference type="GO" id="GO:0005524">
    <property type="term" value="F:ATP binding"/>
    <property type="evidence" value="ECO:0007669"/>
    <property type="project" value="InterPro"/>
</dbReference>
<keyword evidence="1" id="KW-0677">Repeat</keyword>
<gene>
    <name evidence="5" type="ORF">EVOR1521_LOCUS30831</name>
</gene>
<dbReference type="InterPro" id="IPR002885">
    <property type="entry name" value="PPR_rpt"/>
</dbReference>